<gene>
    <name evidence="1" type="ordered locus">MPTP_1968</name>
</gene>
<name>F3YCX7_MELPT</name>
<dbReference type="KEGG" id="mps:MPTP_1968"/>
<dbReference type="EMBL" id="AP012201">
    <property type="protein sequence ID" value="BAK22355.1"/>
    <property type="molecule type" value="Genomic_DNA"/>
</dbReference>
<dbReference type="AlphaFoldDB" id="F3YCX7"/>
<geneLocation type="plasmid" evidence="1 2">
    <name>pMP1</name>
</geneLocation>
<keyword evidence="1" id="KW-0614">Plasmid</keyword>
<sequence length="58" mass="6825">MVLLLYKGGNELLIKRGNIIAGKKYGFNKNDTIYKNSLIEINNKKYYLLTNYLLIREK</sequence>
<reference key="2">
    <citation type="submission" date="2011-04" db="EMBL/GenBank/DDBJ databases">
        <title>Whole genome sequence of Melissococcus plutonius ATCC 35311.</title>
        <authorList>
            <person name="Okumura K."/>
            <person name="Arai R."/>
            <person name="Osaki M."/>
            <person name="Okura M."/>
            <person name="Kirikae T."/>
            <person name="Takamatsu D."/>
            <person name="Akiyama T."/>
        </authorList>
    </citation>
    <scope>NUCLEOTIDE SEQUENCE</scope>
    <source>
        <strain>ATCC 35311</strain>
    </source>
</reference>
<protein>
    <submittedName>
        <fullName evidence="1">Uncharacterized protein</fullName>
    </submittedName>
</protein>
<dbReference type="HOGENOM" id="CLU_2974197_0_0_9"/>
<organism evidence="1 2">
    <name type="scientific">Melissococcus plutonius (strain ATCC 35311 / DSM 29964 / CIP 104052 / LMG 20360 / NCIMB 702443)</name>
    <dbReference type="NCBI Taxonomy" id="940190"/>
    <lineage>
        <taxon>Bacteria</taxon>
        <taxon>Bacillati</taxon>
        <taxon>Bacillota</taxon>
        <taxon>Bacilli</taxon>
        <taxon>Lactobacillales</taxon>
        <taxon>Enterococcaceae</taxon>
        <taxon>Melissococcus</taxon>
    </lineage>
</organism>
<keyword evidence="2" id="KW-1185">Reference proteome</keyword>
<dbReference type="Proteomes" id="UP000008456">
    <property type="component" value="Plasmid pMP1"/>
</dbReference>
<evidence type="ECO:0000313" key="1">
    <source>
        <dbReference type="EMBL" id="BAK22355.1"/>
    </source>
</evidence>
<proteinExistence type="predicted"/>
<dbReference type="SUPFAM" id="SSF69360">
    <property type="entry name" value="Cell wall binding repeat"/>
    <property type="match status" value="1"/>
</dbReference>
<reference evidence="1 2" key="1">
    <citation type="journal article" date="2011" name="J. Bacteriol.">
        <title>Complete genome sequence of Melissococcus plutonius ATCC 35311.</title>
        <authorList>
            <person name="Okumura K."/>
            <person name="Arai R."/>
            <person name="Okura M."/>
            <person name="Kirikae T."/>
            <person name="Takamatsu D."/>
            <person name="Osaki M."/>
            <person name="Miyoshi-Akiyama T."/>
        </authorList>
    </citation>
    <scope>NUCLEOTIDE SEQUENCE [LARGE SCALE GENOMIC DNA]</scope>
    <source>
        <strain evidence="2">ATCC 35311 / CIP 104052 / LMG 20360 / NCIMB 702443</strain>
        <plasmid evidence="2">pMP1</plasmid>
    </source>
</reference>
<accession>F3YCX7</accession>
<evidence type="ECO:0000313" key="2">
    <source>
        <dbReference type="Proteomes" id="UP000008456"/>
    </source>
</evidence>